<evidence type="ECO:0000256" key="4">
    <source>
        <dbReference type="ARBA" id="ARBA00022553"/>
    </source>
</evidence>
<evidence type="ECO:0000256" key="1">
    <source>
        <dbReference type="ARBA" id="ARBA00004952"/>
    </source>
</evidence>
<dbReference type="InterPro" id="IPR007229">
    <property type="entry name" value="Nic_PRibTrfase-Fam"/>
</dbReference>
<comment type="similarity">
    <text evidence="2 8">Belongs to the NAPRTase family.</text>
</comment>
<comment type="PTM">
    <text evidence="8">Transiently phosphorylated on a His residue during the reaction cycle. Phosphorylation strongly increases the affinity for substrates and increases the rate of nicotinate D-ribonucleotide production. Dephosphorylation regenerates the low-affinity form of the enzyme, leading to product release.</text>
</comment>
<dbReference type="HAMAP" id="MF_00570">
    <property type="entry name" value="NAPRTase"/>
    <property type="match status" value="1"/>
</dbReference>
<evidence type="ECO:0000313" key="12">
    <source>
        <dbReference type="Proteomes" id="UP000308197"/>
    </source>
</evidence>
<dbReference type="NCBIfam" id="NF003704">
    <property type="entry name" value="PRK05321.1"/>
    <property type="match status" value="1"/>
</dbReference>
<evidence type="ECO:0000313" key="11">
    <source>
        <dbReference type="EMBL" id="TFK82706.1"/>
    </source>
</evidence>
<protein>
    <recommendedName>
        <fullName evidence="3 8">Nicotinate phosphoribosyltransferase</fullName>
        <ecNumber evidence="3 8">6.3.4.21</ecNumber>
    </recommendedName>
</protein>
<name>A0A5C3NZ38_9APHY</name>
<dbReference type="InterPro" id="IPR040727">
    <property type="entry name" value="NAPRTase_N"/>
</dbReference>
<organism evidence="11 12">
    <name type="scientific">Polyporus arcularius HHB13444</name>
    <dbReference type="NCBI Taxonomy" id="1314778"/>
    <lineage>
        <taxon>Eukaryota</taxon>
        <taxon>Fungi</taxon>
        <taxon>Dikarya</taxon>
        <taxon>Basidiomycota</taxon>
        <taxon>Agaricomycotina</taxon>
        <taxon>Agaricomycetes</taxon>
        <taxon>Polyporales</taxon>
        <taxon>Polyporaceae</taxon>
        <taxon>Polyporus</taxon>
    </lineage>
</organism>
<dbReference type="GO" id="GO:0016757">
    <property type="term" value="F:glycosyltransferase activity"/>
    <property type="evidence" value="ECO:0007669"/>
    <property type="project" value="UniProtKB-KW"/>
</dbReference>
<dbReference type="Pfam" id="PF04095">
    <property type="entry name" value="NAPRTase"/>
    <property type="match status" value="1"/>
</dbReference>
<evidence type="ECO:0000256" key="3">
    <source>
        <dbReference type="ARBA" id="ARBA00013236"/>
    </source>
</evidence>
<keyword evidence="11" id="KW-0808">Transferase</keyword>
<feature type="domain" description="Nicotinate phosphoribosyltransferase N-terminal" evidence="10">
    <location>
        <begin position="15"/>
        <end position="151"/>
    </location>
</feature>
<keyword evidence="11" id="KW-0328">Glycosyltransferase</keyword>
<dbReference type="PANTHER" id="PTHR11098:SF1">
    <property type="entry name" value="NICOTINATE PHOSPHORIBOSYLTRANSFERASE"/>
    <property type="match status" value="1"/>
</dbReference>
<dbReference type="SUPFAM" id="SSF51690">
    <property type="entry name" value="Nicotinate/Quinolinate PRTase C-terminal domain-like"/>
    <property type="match status" value="1"/>
</dbReference>
<evidence type="ECO:0000256" key="7">
    <source>
        <dbReference type="ARBA" id="ARBA00048668"/>
    </source>
</evidence>
<reference evidence="11 12" key="1">
    <citation type="journal article" date="2019" name="Nat. Ecol. Evol.">
        <title>Megaphylogeny resolves global patterns of mushroom evolution.</title>
        <authorList>
            <person name="Varga T."/>
            <person name="Krizsan K."/>
            <person name="Foldi C."/>
            <person name="Dima B."/>
            <person name="Sanchez-Garcia M."/>
            <person name="Sanchez-Ramirez S."/>
            <person name="Szollosi G.J."/>
            <person name="Szarkandi J.G."/>
            <person name="Papp V."/>
            <person name="Albert L."/>
            <person name="Andreopoulos W."/>
            <person name="Angelini C."/>
            <person name="Antonin V."/>
            <person name="Barry K.W."/>
            <person name="Bougher N.L."/>
            <person name="Buchanan P."/>
            <person name="Buyck B."/>
            <person name="Bense V."/>
            <person name="Catcheside P."/>
            <person name="Chovatia M."/>
            <person name="Cooper J."/>
            <person name="Damon W."/>
            <person name="Desjardin D."/>
            <person name="Finy P."/>
            <person name="Geml J."/>
            <person name="Haridas S."/>
            <person name="Hughes K."/>
            <person name="Justo A."/>
            <person name="Karasinski D."/>
            <person name="Kautmanova I."/>
            <person name="Kiss B."/>
            <person name="Kocsube S."/>
            <person name="Kotiranta H."/>
            <person name="LaButti K.M."/>
            <person name="Lechner B.E."/>
            <person name="Liimatainen K."/>
            <person name="Lipzen A."/>
            <person name="Lukacs Z."/>
            <person name="Mihaltcheva S."/>
            <person name="Morgado L.N."/>
            <person name="Niskanen T."/>
            <person name="Noordeloos M.E."/>
            <person name="Ohm R.A."/>
            <person name="Ortiz-Santana B."/>
            <person name="Ovrebo C."/>
            <person name="Racz N."/>
            <person name="Riley R."/>
            <person name="Savchenko A."/>
            <person name="Shiryaev A."/>
            <person name="Soop K."/>
            <person name="Spirin V."/>
            <person name="Szebenyi C."/>
            <person name="Tomsovsky M."/>
            <person name="Tulloss R.E."/>
            <person name="Uehling J."/>
            <person name="Grigoriev I.V."/>
            <person name="Vagvolgyi C."/>
            <person name="Papp T."/>
            <person name="Martin F.M."/>
            <person name="Miettinen O."/>
            <person name="Hibbett D.S."/>
            <person name="Nagy L.G."/>
        </authorList>
    </citation>
    <scope>NUCLEOTIDE SEQUENCE [LARGE SCALE GENOMIC DNA]</scope>
    <source>
        <strain evidence="11 12">HHB13444</strain>
    </source>
</reference>
<evidence type="ECO:0000256" key="8">
    <source>
        <dbReference type="RuleBase" id="RU003838"/>
    </source>
</evidence>
<gene>
    <name evidence="11" type="ORF">K466DRAFT_666328</name>
</gene>
<dbReference type="GO" id="GO:0034355">
    <property type="term" value="P:NAD+ biosynthetic process via the salvage pathway"/>
    <property type="evidence" value="ECO:0007669"/>
    <property type="project" value="TreeGrafter"/>
</dbReference>
<dbReference type="InterPro" id="IPR041525">
    <property type="entry name" value="N/Namide_PRibTrfase"/>
</dbReference>
<keyword evidence="4" id="KW-0597">Phosphoprotein</keyword>
<comment type="pathway">
    <text evidence="1 8">Cofactor biosynthesis; NAD(+) biosynthesis; nicotinate D-ribonucleotide from nicotinate: step 1/1.</text>
</comment>
<sequence length="433" mass="49274">MAAAARDLIFPASLLDTDLYKFTMQQAVLQHFPRVEGTYKFTHRDKNVYFTRECFDHFKRSVVQFDKIALTKDERAWLEDRCPYFTPQYLDYLEAYRFKPDQLRLEFEPIPEDVEKNANGDLGARGHVHIDAVGPWEETILWEVPLMACLSEIYFTTTDTDWDYEGQEEAAYEKAATLLKAGCVFSEFGTRRRRSYRTQRLVMEAILKAAQDHPGSGGVNGTSNMHFAKEFGVAPVGTIAHEWFMGVGALRGYEHANATALELWEKTYPNVLQIALTDTFSTEAFYKDFIANPHFAQQWTGLRQDSGDPFIYAPRAKQVYEQLGVDYTKKVIIFSDALNVEKALKLKKQCDELGFKCSFGIGTSLSNDFTKKSSGGKEKSKALNMVIKLSSVDGKPTVKISDEITKNTGDRETVRLVKKIFQIPITDQDQTVQ</sequence>
<evidence type="ECO:0000256" key="2">
    <source>
        <dbReference type="ARBA" id="ARBA00010897"/>
    </source>
</evidence>
<dbReference type="NCBIfam" id="TIGR01514">
    <property type="entry name" value="NAPRTase"/>
    <property type="match status" value="1"/>
</dbReference>
<dbReference type="PIRSF" id="PIRSF000484">
    <property type="entry name" value="NAPRT"/>
    <property type="match status" value="1"/>
</dbReference>
<comment type="catalytic activity">
    <reaction evidence="7 8">
        <text>5-phospho-alpha-D-ribose 1-diphosphate + nicotinate + ATP + H2O = nicotinate beta-D-ribonucleotide + ADP + phosphate + diphosphate</text>
        <dbReference type="Rhea" id="RHEA:36163"/>
        <dbReference type="ChEBI" id="CHEBI:15377"/>
        <dbReference type="ChEBI" id="CHEBI:30616"/>
        <dbReference type="ChEBI" id="CHEBI:32544"/>
        <dbReference type="ChEBI" id="CHEBI:33019"/>
        <dbReference type="ChEBI" id="CHEBI:43474"/>
        <dbReference type="ChEBI" id="CHEBI:57502"/>
        <dbReference type="ChEBI" id="CHEBI:58017"/>
        <dbReference type="ChEBI" id="CHEBI:456216"/>
        <dbReference type="EC" id="6.3.4.21"/>
    </reaction>
</comment>
<dbReference type="PANTHER" id="PTHR11098">
    <property type="entry name" value="NICOTINATE PHOSPHORIBOSYLTRANSFERASE"/>
    <property type="match status" value="1"/>
</dbReference>
<comment type="function">
    <text evidence="8">Catalyzes the synthesis of beta-nicotinate D-ribonucleotide from nicotinate and 5-phospho-D-ribose 1-phosphate at the expense of ATP.</text>
</comment>
<dbReference type="InParanoid" id="A0A5C3NZ38"/>
<accession>A0A5C3NZ38</accession>
<dbReference type="Gene3D" id="3.20.140.10">
    <property type="entry name" value="nicotinate phosphoribosyltransferase"/>
    <property type="match status" value="1"/>
</dbReference>
<dbReference type="InterPro" id="IPR036068">
    <property type="entry name" value="Nicotinate_pribotase-like_C"/>
</dbReference>
<dbReference type="EC" id="6.3.4.21" evidence="3 8"/>
<dbReference type="FunCoup" id="A0A5C3NZ38">
    <property type="interactions" value="315"/>
</dbReference>
<evidence type="ECO:0000256" key="5">
    <source>
        <dbReference type="ARBA" id="ARBA00022598"/>
    </source>
</evidence>
<dbReference type="UniPathway" id="UPA00253">
    <property type="reaction ID" value="UER00457"/>
</dbReference>
<dbReference type="STRING" id="1314778.A0A5C3NZ38"/>
<evidence type="ECO:0000259" key="9">
    <source>
        <dbReference type="Pfam" id="PF04095"/>
    </source>
</evidence>
<dbReference type="Pfam" id="PF17767">
    <property type="entry name" value="NAPRTase_N"/>
    <property type="match status" value="1"/>
</dbReference>
<dbReference type="EMBL" id="ML211457">
    <property type="protein sequence ID" value="TFK82706.1"/>
    <property type="molecule type" value="Genomic_DNA"/>
</dbReference>
<dbReference type="InterPro" id="IPR006406">
    <property type="entry name" value="Nic_PRibTrfase"/>
</dbReference>
<dbReference type="Proteomes" id="UP000308197">
    <property type="component" value="Unassembled WGS sequence"/>
</dbReference>
<dbReference type="GO" id="GO:0004516">
    <property type="term" value="F:nicotinate phosphoribosyltransferase activity"/>
    <property type="evidence" value="ECO:0007669"/>
    <property type="project" value="UniProtKB-UniRule"/>
</dbReference>
<keyword evidence="5 8" id="KW-0436">Ligase</keyword>
<evidence type="ECO:0000259" key="10">
    <source>
        <dbReference type="Pfam" id="PF17767"/>
    </source>
</evidence>
<dbReference type="AlphaFoldDB" id="A0A5C3NZ38"/>
<keyword evidence="6 8" id="KW-0662">Pyridine nucleotide biosynthesis</keyword>
<dbReference type="SUPFAM" id="SSF54675">
    <property type="entry name" value="Nicotinate/Quinolinate PRTase N-terminal domain-like"/>
    <property type="match status" value="1"/>
</dbReference>
<dbReference type="GO" id="GO:0005829">
    <property type="term" value="C:cytosol"/>
    <property type="evidence" value="ECO:0007669"/>
    <property type="project" value="TreeGrafter"/>
</dbReference>
<proteinExistence type="inferred from homology"/>
<feature type="domain" description="Nicotinate/nicotinamide phosphoribosyltransferase" evidence="9">
    <location>
        <begin position="185"/>
        <end position="424"/>
    </location>
</feature>
<evidence type="ECO:0000256" key="6">
    <source>
        <dbReference type="ARBA" id="ARBA00022642"/>
    </source>
</evidence>
<keyword evidence="12" id="KW-1185">Reference proteome</keyword>